<gene>
    <name evidence="10" type="ORF">L0U89_09755</name>
</gene>
<accession>A0ABS9BVK9</accession>
<protein>
    <submittedName>
        <fullName evidence="10">DUF5706 domain-containing protein</fullName>
    </submittedName>
</protein>
<feature type="transmembrane region" description="Helical" evidence="8">
    <location>
        <begin position="163"/>
        <end position="188"/>
    </location>
</feature>
<evidence type="ECO:0000256" key="3">
    <source>
        <dbReference type="ARBA" id="ARBA00022692"/>
    </source>
</evidence>
<keyword evidence="4" id="KW-0547">Nucleotide-binding</keyword>
<feature type="domain" description="Pycsar effector protein" evidence="9">
    <location>
        <begin position="24"/>
        <end position="184"/>
    </location>
</feature>
<evidence type="ECO:0000256" key="4">
    <source>
        <dbReference type="ARBA" id="ARBA00022741"/>
    </source>
</evidence>
<dbReference type="InterPro" id="IPR043760">
    <property type="entry name" value="PycTM_dom"/>
</dbReference>
<feature type="transmembrane region" description="Helical" evidence="8">
    <location>
        <begin position="41"/>
        <end position="61"/>
    </location>
</feature>
<evidence type="ECO:0000256" key="2">
    <source>
        <dbReference type="ARBA" id="ARBA00022475"/>
    </source>
</evidence>
<dbReference type="Proteomes" id="UP001201449">
    <property type="component" value="Unassembled WGS sequence"/>
</dbReference>
<proteinExistence type="predicted"/>
<keyword evidence="7 8" id="KW-0472">Membrane</keyword>
<keyword evidence="3 8" id="KW-0812">Transmembrane</keyword>
<keyword evidence="11" id="KW-1185">Reference proteome</keyword>
<evidence type="ECO:0000256" key="6">
    <source>
        <dbReference type="ARBA" id="ARBA00023118"/>
    </source>
</evidence>
<evidence type="ECO:0000256" key="8">
    <source>
        <dbReference type="SAM" id="Phobius"/>
    </source>
</evidence>
<name>A0ABS9BVK9_9BACT</name>
<keyword evidence="6" id="KW-0051">Antiviral defense</keyword>
<keyword evidence="2" id="KW-1003">Cell membrane</keyword>
<organism evidence="10 11">
    <name type="scientific">Mariniradius sediminis</name>
    <dbReference type="NCBI Taxonomy" id="2909237"/>
    <lineage>
        <taxon>Bacteria</taxon>
        <taxon>Pseudomonadati</taxon>
        <taxon>Bacteroidota</taxon>
        <taxon>Cytophagia</taxon>
        <taxon>Cytophagales</taxon>
        <taxon>Cyclobacteriaceae</taxon>
        <taxon>Mariniradius</taxon>
    </lineage>
</organism>
<dbReference type="Pfam" id="PF18967">
    <property type="entry name" value="PycTM"/>
    <property type="match status" value="1"/>
</dbReference>
<sequence length="190" mass="21394">MEAEIKKPKAEKTDRERQTFFRVTFKNNCNLLQIADNKANMVISINALVISSIIAITGYGMVSQVLDFQGLKMVLPISLIAISCFSSMVLAVQAARPKIITKQSVPKDLGKSSILFFGESSNYSLQDYLSQIDLILPSKKEIHEQMAIALYYQGKVLNRKYKLLSYAYLVFILGLAFGLLTFLVYLIFMT</sequence>
<evidence type="ECO:0000313" key="10">
    <source>
        <dbReference type="EMBL" id="MCF1751354.1"/>
    </source>
</evidence>
<comment type="subcellular location">
    <subcellularLocation>
        <location evidence="1">Cell membrane</location>
    </subcellularLocation>
</comment>
<evidence type="ECO:0000259" key="9">
    <source>
        <dbReference type="Pfam" id="PF18967"/>
    </source>
</evidence>
<keyword evidence="5 8" id="KW-1133">Transmembrane helix</keyword>
<evidence type="ECO:0000256" key="1">
    <source>
        <dbReference type="ARBA" id="ARBA00004236"/>
    </source>
</evidence>
<dbReference type="EMBL" id="JAKEVZ010000006">
    <property type="protein sequence ID" value="MCF1751354.1"/>
    <property type="molecule type" value="Genomic_DNA"/>
</dbReference>
<feature type="transmembrane region" description="Helical" evidence="8">
    <location>
        <begin position="73"/>
        <end position="92"/>
    </location>
</feature>
<dbReference type="RefSeq" id="WP_234861343.1">
    <property type="nucleotide sequence ID" value="NZ_JAKEVZ010000006.1"/>
</dbReference>
<reference evidence="10 11" key="1">
    <citation type="submission" date="2022-01" db="EMBL/GenBank/DDBJ databases">
        <title>Mariniradius saccharolyticus sp. nov., isolated from sediment of a river.</title>
        <authorList>
            <person name="Liu H."/>
        </authorList>
    </citation>
    <scope>NUCLEOTIDE SEQUENCE [LARGE SCALE GENOMIC DNA]</scope>
    <source>
        <strain evidence="10 11">RY-2</strain>
    </source>
</reference>
<evidence type="ECO:0000256" key="7">
    <source>
        <dbReference type="ARBA" id="ARBA00023136"/>
    </source>
</evidence>
<evidence type="ECO:0000256" key="5">
    <source>
        <dbReference type="ARBA" id="ARBA00022989"/>
    </source>
</evidence>
<comment type="caution">
    <text evidence="10">The sequence shown here is derived from an EMBL/GenBank/DDBJ whole genome shotgun (WGS) entry which is preliminary data.</text>
</comment>
<evidence type="ECO:0000313" key="11">
    <source>
        <dbReference type="Proteomes" id="UP001201449"/>
    </source>
</evidence>